<dbReference type="PANTHER" id="PTHR35024:SF4">
    <property type="entry name" value="POLYMER-FORMING CYTOSKELETAL PROTEIN"/>
    <property type="match status" value="1"/>
</dbReference>
<proteinExistence type="inferred from homology"/>
<organism evidence="2">
    <name type="scientific">Mariniphaga anaerophila</name>
    <dbReference type="NCBI Taxonomy" id="1484053"/>
    <lineage>
        <taxon>Bacteria</taxon>
        <taxon>Pseudomonadati</taxon>
        <taxon>Bacteroidota</taxon>
        <taxon>Bacteroidia</taxon>
        <taxon>Marinilabiliales</taxon>
        <taxon>Prolixibacteraceae</taxon>
        <taxon>Mariniphaga</taxon>
    </lineage>
</organism>
<evidence type="ECO:0000256" key="1">
    <source>
        <dbReference type="ARBA" id="ARBA00044755"/>
    </source>
</evidence>
<dbReference type="PANTHER" id="PTHR35024">
    <property type="entry name" value="HYPOTHETICAL CYTOSOLIC PROTEIN"/>
    <property type="match status" value="1"/>
</dbReference>
<gene>
    <name evidence="2" type="ORF">ENN90_04640</name>
</gene>
<sequence length="133" mass="14202">MIFKMAKQTSNYGDNLSQSINIINEGTIIKGDIAANGDIRIDGELVGNINAKGRLVIGPKGKVEGKIDCNNIEVSGYIKGKVKVAELLTMKASAQIYGDIIAGKLAVEPGSLFTGTCTMSDSKEKNEKPQQKE</sequence>
<dbReference type="Proteomes" id="UP000886047">
    <property type="component" value="Unassembled WGS sequence"/>
</dbReference>
<evidence type="ECO:0000313" key="2">
    <source>
        <dbReference type="EMBL" id="HDR50895.1"/>
    </source>
</evidence>
<comment type="caution">
    <text evidence="2">The sequence shown here is derived from an EMBL/GenBank/DDBJ whole genome shotgun (WGS) entry which is preliminary data.</text>
</comment>
<protein>
    <submittedName>
        <fullName evidence="2">Polymer-forming cytoskeletal protein</fullName>
    </submittedName>
</protein>
<reference evidence="2" key="1">
    <citation type="journal article" date="2020" name="mSystems">
        <title>Genome- and Community-Level Interaction Insights into Carbon Utilization and Element Cycling Functions of Hydrothermarchaeota in Hydrothermal Sediment.</title>
        <authorList>
            <person name="Zhou Z."/>
            <person name="Liu Y."/>
            <person name="Xu W."/>
            <person name="Pan J."/>
            <person name="Luo Z.H."/>
            <person name="Li M."/>
        </authorList>
    </citation>
    <scope>NUCLEOTIDE SEQUENCE [LARGE SCALE GENOMIC DNA]</scope>
    <source>
        <strain evidence="2">SpSt-1217</strain>
    </source>
</reference>
<dbReference type="Pfam" id="PF04519">
    <property type="entry name" value="Bactofilin"/>
    <property type="match status" value="1"/>
</dbReference>
<comment type="similarity">
    <text evidence="1">Belongs to the bactofilin family.</text>
</comment>
<accession>A0A831LJW3</accession>
<dbReference type="EMBL" id="DSDK01000258">
    <property type="protein sequence ID" value="HDR50895.1"/>
    <property type="molecule type" value="Genomic_DNA"/>
</dbReference>
<dbReference type="InterPro" id="IPR007607">
    <property type="entry name" value="BacA/B"/>
</dbReference>
<name>A0A831LJW3_9BACT</name>
<dbReference type="AlphaFoldDB" id="A0A831LJW3"/>